<proteinExistence type="predicted"/>
<name>A0A6H0S2Y4_9MYCO</name>
<accession>A0A6H0S2Y4</accession>
<organism evidence="3 4">
    <name type="scientific">Mycolicibacterium frederiksbergense</name>
    <dbReference type="NCBI Taxonomy" id="117567"/>
    <lineage>
        <taxon>Bacteria</taxon>
        <taxon>Bacillati</taxon>
        <taxon>Actinomycetota</taxon>
        <taxon>Actinomycetes</taxon>
        <taxon>Mycobacteriales</taxon>
        <taxon>Mycobacteriaceae</taxon>
        <taxon>Mycolicibacterium</taxon>
    </lineage>
</organism>
<gene>
    <name evidence="3" type="ORF">EXE63_05425</name>
</gene>
<dbReference type="KEGG" id="mfre:EXE63_05425"/>
<dbReference type="InterPro" id="IPR007969">
    <property type="entry name" value="DUF732"/>
</dbReference>
<evidence type="ECO:0000256" key="1">
    <source>
        <dbReference type="SAM" id="MobiDB-lite"/>
    </source>
</evidence>
<sequence length="193" mass="20519">MGLRRVRSPSPRLFRTTRQGHHGGNFQQESTRPARFGLLRNRRRDVPVPWPQIIATPQEVEVGGIVTTCCVASARAFAALSVLTGALVAALVAPAIANAEPGCLEFRNPVTGACEPYVVNSDVEYHGEAAFLTESGTLFAGSTGEDVLELGYSICRSLGRGTPPNEIAQKMVSGGVDTTSAVQVLKNAQKLLC</sequence>
<evidence type="ECO:0000259" key="2">
    <source>
        <dbReference type="Pfam" id="PF05305"/>
    </source>
</evidence>
<feature type="region of interest" description="Disordered" evidence="1">
    <location>
        <begin position="1"/>
        <end position="32"/>
    </location>
</feature>
<evidence type="ECO:0000313" key="4">
    <source>
        <dbReference type="Proteomes" id="UP000501849"/>
    </source>
</evidence>
<reference evidence="3 4" key="1">
    <citation type="submission" date="2019-04" db="EMBL/GenBank/DDBJ databases">
        <title>Draft, Whole-Genome Sequence of the Anthracene-degrading Mycobacterium frederiksbergense LB501T, Isolated from a Polycyclic Aromatic Hydrocarbon (PAH)-Contaminated Soil.</title>
        <authorList>
            <person name="Augelletti F."/>
        </authorList>
    </citation>
    <scope>NUCLEOTIDE SEQUENCE [LARGE SCALE GENOMIC DNA]</scope>
    <source>
        <strain evidence="3 4">LB 501T</strain>
    </source>
</reference>
<protein>
    <submittedName>
        <fullName evidence="3">DUF732 domain-containing protein</fullName>
    </submittedName>
</protein>
<dbReference type="Proteomes" id="UP000501849">
    <property type="component" value="Chromosome"/>
</dbReference>
<feature type="domain" description="DUF732" evidence="2">
    <location>
        <begin position="140"/>
        <end position="193"/>
    </location>
</feature>
<dbReference type="AlphaFoldDB" id="A0A6H0S2Y4"/>
<keyword evidence="4" id="KW-1185">Reference proteome</keyword>
<dbReference type="Pfam" id="PF05305">
    <property type="entry name" value="DUF732"/>
    <property type="match status" value="1"/>
</dbReference>
<evidence type="ECO:0000313" key="3">
    <source>
        <dbReference type="EMBL" id="QIV80397.1"/>
    </source>
</evidence>
<dbReference type="EMBL" id="CP038799">
    <property type="protein sequence ID" value="QIV80397.1"/>
    <property type="molecule type" value="Genomic_DNA"/>
</dbReference>